<dbReference type="OrthoDB" id="9809404at2"/>
<dbReference type="AlphaFoldDB" id="A0A2S7KNU0"/>
<keyword evidence="3" id="KW-0694">RNA-binding</keyword>
<dbReference type="RefSeq" id="WP_104812199.1">
    <property type="nucleotide sequence ID" value="NZ_MQUB01000001.1"/>
</dbReference>
<dbReference type="InterPro" id="IPR002052">
    <property type="entry name" value="DNA_methylase_N6_adenine_CS"/>
</dbReference>
<evidence type="ECO:0000256" key="2">
    <source>
        <dbReference type="ARBA" id="ARBA00022679"/>
    </source>
</evidence>
<sequence length="390" mass="44082">MGKNFLMVAKTLYGLEDLLVKELRDLGASEIEKGVRSVSFQGDTGFMYKANLCCRTAVRILKPISSFNVFDEDQLYKRIYEIPWENHMDSRGTLSVESTVFSKRFTHSKYIALKTKDAIVDRFRDRFGHRPDIDRYHASLHVHIHIDRQIATVSLNSSGPSLHRRGYRVAPVAAPVSEVLAAGLIMLSGWSGQCDFLDPMCGGGTIPIEAAMIACNIPANINRAEFGFEHWPDYDPELFELIRNSALKRVKEFHFKIYARDRDPLAIRKTKANVGEASLEEFIDIQQADFINSEKEDKEKNLFILTNPPYDQRLSLRDVSDFYGRIGSTLKHGYAGSEAWLFAANETALKSIGLKPKKKIKLYNGKLEARLVGFNLFSGTLKARKSTSTS</sequence>
<evidence type="ECO:0000256" key="1">
    <source>
        <dbReference type="ARBA" id="ARBA00022603"/>
    </source>
</evidence>
<accession>A0A2S7KNU0</accession>
<dbReference type="Proteomes" id="UP000239800">
    <property type="component" value="Unassembled WGS sequence"/>
</dbReference>
<dbReference type="PANTHER" id="PTHR47313:SF1">
    <property type="entry name" value="RIBOSOMAL RNA LARGE SUBUNIT METHYLTRANSFERASE K_L"/>
    <property type="match status" value="1"/>
</dbReference>
<protein>
    <submittedName>
        <fullName evidence="5">RNA methyltransferase</fullName>
    </submittedName>
</protein>
<dbReference type="CDD" id="cd11715">
    <property type="entry name" value="THUMP_AdoMetMT"/>
    <property type="match status" value="1"/>
</dbReference>
<dbReference type="InterPro" id="IPR029063">
    <property type="entry name" value="SAM-dependent_MTases_sf"/>
</dbReference>
<dbReference type="GO" id="GO:0008990">
    <property type="term" value="F:rRNA (guanine-N2-)-methyltransferase activity"/>
    <property type="evidence" value="ECO:0007669"/>
    <property type="project" value="TreeGrafter"/>
</dbReference>
<keyword evidence="1 5" id="KW-0489">Methyltransferase</keyword>
<dbReference type="InterPro" id="IPR004114">
    <property type="entry name" value="THUMP_dom"/>
</dbReference>
<reference evidence="5 6" key="1">
    <citation type="submission" date="2016-11" db="EMBL/GenBank/DDBJ databases">
        <title>Trade-off between light-utilization and light-protection in marine flavobacteria.</title>
        <authorList>
            <person name="Kumagai Y."/>
        </authorList>
    </citation>
    <scope>NUCLEOTIDE SEQUENCE [LARGE SCALE GENOMIC DNA]</scope>
    <source>
        <strain evidence="5 6">NBRC 107741</strain>
    </source>
</reference>
<organism evidence="5 6">
    <name type="scientific">Aureitalea marina</name>
    <dbReference type="NCBI Taxonomy" id="930804"/>
    <lineage>
        <taxon>Bacteria</taxon>
        <taxon>Pseudomonadati</taxon>
        <taxon>Bacteroidota</taxon>
        <taxon>Flavobacteriia</taxon>
        <taxon>Flavobacteriales</taxon>
        <taxon>Flavobacteriaceae</taxon>
        <taxon>Aureitalea</taxon>
    </lineage>
</organism>
<dbReference type="Pfam" id="PF22020">
    <property type="entry name" value="RlmL_1st"/>
    <property type="match status" value="1"/>
</dbReference>
<dbReference type="Pfam" id="PF01170">
    <property type="entry name" value="UPF0020"/>
    <property type="match status" value="1"/>
</dbReference>
<dbReference type="SUPFAM" id="SSF53335">
    <property type="entry name" value="S-adenosyl-L-methionine-dependent methyltransferases"/>
    <property type="match status" value="1"/>
</dbReference>
<dbReference type="GO" id="GO:0003723">
    <property type="term" value="F:RNA binding"/>
    <property type="evidence" value="ECO:0007669"/>
    <property type="project" value="UniProtKB-UniRule"/>
</dbReference>
<dbReference type="Pfam" id="PF02926">
    <property type="entry name" value="THUMP"/>
    <property type="match status" value="1"/>
</dbReference>
<dbReference type="Gene3D" id="3.40.50.150">
    <property type="entry name" value="Vaccinia Virus protein VP39"/>
    <property type="match status" value="1"/>
</dbReference>
<comment type="caution">
    <text evidence="5">The sequence shown here is derived from an EMBL/GenBank/DDBJ whole genome shotgun (WGS) entry which is preliminary data.</text>
</comment>
<dbReference type="PROSITE" id="PS00092">
    <property type="entry name" value="N6_MTASE"/>
    <property type="match status" value="1"/>
</dbReference>
<evidence type="ECO:0000256" key="3">
    <source>
        <dbReference type="PROSITE-ProRule" id="PRU00529"/>
    </source>
</evidence>
<dbReference type="Gene3D" id="3.30.2130.30">
    <property type="match status" value="1"/>
</dbReference>
<name>A0A2S7KNU0_9FLAO</name>
<dbReference type="EMBL" id="MQUB01000001">
    <property type="protein sequence ID" value="PQB04270.1"/>
    <property type="molecule type" value="Genomic_DNA"/>
</dbReference>
<keyword evidence="6" id="KW-1185">Reference proteome</keyword>
<evidence type="ECO:0000313" key="5">
    <source>
        <dbReference type="EMBL" id="PQB04270.1"/>
    </source>
</evidence>
<dbReference type="PROSITE" id="PS51165">
    <property type="entry name" value="THUMP"/>
    <property type="match status" value="1"/>
</dbReference>
<gene>
    <name evidence="5" type="ORF">BST85_04665</name>
</gene>
<dbReference type="GO" id="GO:0070043">
    <property type="term" value="F:rRNA (guanine-N7-)-methyltransferase activity"/>
    <property type="evidence" value="ECO:0007669"/>
    <property type="project" value="TreeGrafter"/>
</dbReference>
<keyword evidence="2 5" id="KW-0808">Transferase</keyword>
<dbReference type="InterPro" id="IPR054170">
    <property type="entry name" value="RlmL_1st"/>
</dbReference>
<dbReference type="SMART" id="SM00981">
    <property type="entry name" value="THUMP"/>
    <property type="match status" value="1"/>
</dbReference>
<proteinExistence type="predicted"/>
<dbReference type="InterPro" id="IPR000241">
    <property type="entry name" value="RlmKL-like_Mtase"/>
</dbReference>
<evidence type="ECO:0000313" key="6">
    <source>
        <dbReference type="Proteomes" id="UP000239800"/>
    </source>
</evidence>
<dbReference type="PANTHER" id="PTHR47313">
    <property type="entry name" value="RIBOSOMAL RNA LARGE SUBUNIT METHYLTRANSFERASE K/L"/>
    <property type="match status" value="1"/>
</dbReference>
<evidence type="ECO:0000259" key="4">
    <source>
        <dbReference type="PROSITE" id="PS51165"/>
    </source>
</evidence>
<feature type="domain" description="THUMP" evidence="4">
    <location>
        <begin position="46"/>
        <end position="157"/>
    </location>
</feature>